<dbReference type="Proteomes" id="UP000306985">
    <property type="component" value="Unassembled WGS sequence"/>
</dbReference>
<dbReference type="InterPro" id="IPR022419">
    <property type="entry name" value="Porphobilin_deaminase_cofac_BS"/>
</dbReference>
<keyword evidence="5 7" id="KW-0627">Porphyrin biosynthesis</keyword>
<evidence type="ECO:0000256" key="6">
    <source>
        <dbReference type="ARBA" id="ARBA00048169"/>
    </source>
</evidence>
<dbReference type="Pfam" id="PF03900">
    <property type="entry name" value="Porphobil_deamC"/>
    <property type="match status" value="1"/>
</dbReference>
<dbReference type="InterPro" id="IPR022417">
    <property type="entry name" value="Porphobilin_deaminase_N"/>
</dbReference>
<dbReference type="PRINTS" id="PR00151">
    <property type="entry name" value="PORPHBDMNASE"/>
</dbReference>
<evidence type="ECO:0000259" key="8">
    <source>
        <dbReference type="Pfam" id="PF01379"/>
    </source>
</evidence>
<evidence type="ECO:0000256" key="4">
    <source>
        <dbReference type="ARBA" id="ARBA00022679"/>
    </source>
</evidence>
<dbReference type="Gene3D" id="3.30.160.40">
    <property type="entry name" value="Porphobilinogen deaminase, C-terminal domain"/>
    <property type="match status" value="1"/>
</dbReference>
<comment type="caution">
    <text evidence="10">The sequence shown here is derived from an EMBL/GenBank/DDBJ whole genome shotgun (WGS) entry which is preliminary data.</text>
</comment>
<evidence type="ECO:0000313" key="11">
    <source>
        <dbReference type="Proteomes" id="UP000306985"/>
    </source>
</evidence>
<keyword evidence="11" id="KW-1185">Reference proteome</keyword>
<dbReference type="EMBL" id="SZZH01000001">
    <property type="protein sequence ID" value="TKV62229.1"/>
    <property type="molecule type" value="Genomic_DNA"/>
</dbReference>
<evidence type="ECO:0000256" key="3">
    <source>
        <dbReference type="ARBA" id="ARBA00011245"/>
    </source>
</evidence>
<comment type="cofactor">
    <cofactor evidence="7">
        <name>dipyrromethane</name>
        <dbReference type="ChEBI" id="CHEBI:60342"/>
    </cofactor>
    <text evidence="7">Binds 1 dipyrromethane group covalently.</text>
</comment>
<dbReference type="Gene3D" id="3.40.190.10">
    <property type="entry name" value="Periplasmic binding protein-like II"/>
    <property type="match status" value="2"/>
</dbReference>
<gene>
    <name evidence="7 10" type="primary">hemC</name>
    <name evidence="10" type="ORF">FDO65_07340</name>
</gene>
<dbReference type="PANTHER" id="PTHR11557:SF0">
    <property type="entry name" value="PORPHOBILINOGEN DEAMINASE"/>
    <property type="match status" value="1"/>
</dbReference>
<dbReference type="InterPro" id="IPR036803">
    <property type="entry name" value="Porphobilinogen_deaminase_C_sf"/>
</dbReference>
<evidence type="ECO:0000256" key="2">
    <source>
        <dbReference type="ARBA" id="ARBA00005638"/>
    </source>
</evidence>
<dbReference type="PROSITE" id="PS00533">
    <property type="entry name" value="PORPHOBILINOGEN_DEAM"/>
    <property type="match status" value="1"/>
</dbReference>
<dbReference type="FunFam" id="3.40.190.10:FF:000005">
    <property type="entry name" value="Porphobilinogen deaminase"/>
    <property type="match status" value="1"/>
</dbReference>
<keyword evidence="4 7" id="KW-0808">Transferase</keyword>
<evidence type="ECO:0000313" key="10">
    <source>
        <dbReference type="EMBL" id="TKV62229.1"/>
    </source>
</evidence>
<comment type="function">
    <text evidence="1 7">Tetrapolymerization of the monopyrrole PBG into the hydroxymethylbilane pre-uroporphyrinogen in several discrete steps.</text>
</comment>
<sequence length="318" mass="32358">MDPVGAPLLRLGTRGSALALAQSGMVARQLAELAAGSGDERVPGVELVRIKTEGDVNQGPLAQIGGTGVFVGAVRTALADGRVDVVVHSYKDLPTAPADGIVVGAVPVREDPADVLCARDGLTVAGLPTGARVGTGSPRRSAQLRALRPDVEVVPVRGNVDTRLRLVTDGHLDAVVLAASGLARLDRSAAITERLRPEDMLPACGQGALAVECRTVDRQTAWYAGALNALDDPATRAAADAERSLLAAVEAGCVAPVGAHATVDGATLRLTAAVFSADGQEQVRGSVTGPLVDAVALGVELAEDLLTRGAGRLLAAPR</sequence>
<evidence type="ECO:0000256" key="5">
    <source>
        <dbReference type="ARBA" id="ARBA00023244"/>
    </source>
</evidence>
<dbReference type="AlphaFoldDB" id="A0A4U6QP66"/>
<dbReference type="EC" id="2.5.1.61" evidence="7"/>
<protein>
    <recommendedName>
        <fullName evidence="7">Porphobilinogen deaminase</fullName>
        <shortName evidence="7">PBG</shortName>
        <ecNumber evidence="7">2.5.1.61</ecNumber>
    </recommendedName>
    <alternativeName>
        <fullName evidence="7">Hydroxymethylbilane synthase</fullName>
        <shortName evidence="7">HMBS</shortName>
    </alternativeName>
    <alternativeName>
        <fullName evidence="7">Pre-uroporphyrinogen synthase</fullName>
    </alternativeName>
</protein>
<dbReference type="PANTHER" id="PTHR11557">
    <property type="entry name" value="PORPHOBILINOGEN DEAMINASE"/>
    <property type="match status" value="1"/>
</dbReference>
<dbReference type="HAMAP" id="MF_00260">
    <property type="entry name" value="Porphobil_deam"/>
    <property type="match status" value="1"/>
</dbReference>
<feature type="modified residue" description="S-(dipyrrolylmethanemethyl)cysteine" evidence="7">
    <location>
        <position position="253"/>
    </location>
</feature>
<comment type="subunit">
    <text evidence="3 7">Monomer.</text>
</comment>
<evidence type="ECO:0000259" key="9">
    <source>
        <dbReference type="Pfam" id="PF03900"/>
    </source>
</evidence>
<comment type="miscellaneous">
    <text evidence="7">The porphobilinogen subunits are added to the dipyrromethane group.</text>
</comment>
<organism evidence="10 11">
    <name type="scientific">Nakamurella flava</name>
    <dbReference type="NCBI Taxonomy" id="2576308"/>
    <lineage>
        <taxon>Bacteria</taxon>
        <taxon>Bacillati</taxon>
        <taxon>Actinomycetota</taxon>
        <taxon>Actinomycetes</taxon>
        <taxon>Nakamurellales</taxon>
        <taxon>Nakamurellaceae</taxon>
        <taxon>Nakamurella</taxon>
    </lineage>
</organism>
<comment type="catalytic activity">
    <reaction evidence="6 7">
        <text>4 porphobilinogen + H2O = hydroxymethylbilane + 4 NH4(+)</text>
        <dbReference type="Rhea" id="RHEA:13185"/>
        <dbReference type="ChEBI" id="CHEBI:15377"/>
        <dbReference type="ChEBI" id="CHEBI:28938"/>
        <dbReference type="ChEBI" id="CHEBI:57845"/>
        <dbReference type="ChEBI" id="CHEBI:58126"/>
        <dbReference type="EC" id="2.5.1.61"/>
    </reaction>
</comment>
<evidence type="ECO:0000256" key="7">
    <source>
        <dbReference type="HAMAP-Rule" id="MF_00260"/>
    </source>
</evidence>
<dbReference type="Pfam" id="PF01379">
    <property type="entry name" value="Porphobil_deam"/>
    <property type="match status" value="1"/>
</dbReference>
<feature type="domain" description="Porphobilinogen deaminase C-terminal" evidence="9">
    <location>
        <begin position="239"/>
        <end position="306"/>
    </location>
</feature>
<proteinExistence type="inferred from homology"/>
<dbReference type="GO" id="GO:0004418">
    <property type="term" value="F:hydroxymethylbilane synthase activity"/>
    <property type="evidence" value="ECO:0007669"/>
    <property type="project" value="UniProtKB-UniRule"/>
</dbReference>
<reference evidence="10 11" key="1">
    <citation type="submission" date="2019-05" db="EMBL/GenBank/DDBJ databases">
        <title>Nakamurella sp. N5BH11, whole genome shotgun sequence.</title>
        <authorList>
            <person name="Tuo L."/>
        </authorList>
    </citation>
    <scope>NUCLEOTIDE SEQUENCE [LARGE SCALE GENOMIC DNA]</scope>
    <source>
        <strain evidence="10 11">N5BH11</strain>
    </source>
</reference>
<dbReference type="InterPro" id="IPR000860">
    <property type="entry name" value="HemC"/>
</dbReference>
<name>A0A4U6QP66_9ACTN</name>
<dbReference type="GO" id="GO:0005737">
    <property type="term" value="C:cytoplasm"/>
    <property type="evidence" value="ECO:0007669"/>
    <property type="project" value="UniProtKB-UniRule"/>
</dbReference>
<accession>A0A4U6QP66</accession>
<dbReference type="SUPFAM" id="SSF53850">
    <property type="entry name" value="Periplasmic binding protein-like II"/>
    <property type="match status" value="1"/>
</dbReference>
<dbReference type="PIRSF" id="PIRSF001438">
    <property type="entry name" value="4pyrrol_synth_OHMeBilane_synth"/>
    <property type="match status" value="1"/>
</dbReference>
<dbReference type="NCBIfam" id="TIGR00212">
    <property type="entry name" value="hemC"/>
    <property type="match status" value="1"/>
</dbReference>
<dbReference type="GO" id="GO:0006782">
    <property type="term" value="P:protoporphyrinogen IX biosynthetic process"/>
    <property type="evidence" value="ECO:0007669"/>
    <property type="project" value="UniProtKB-UniRule"/>
</dbReference>
<comment type="similarity">
    <text evidence="2 7">Belongs to the HMBS family.</text>
</comment>
<dbReference type="OrthoDB" id="9810298at2"/>
<feature type="domain" description="Porphobilinogen deaminase N-terminal" evidence="8">
    <location>
        <begin position="9"/>
        <end position="220"/>
    </location>
</feature>
<dbReference type="SUPFAM" id="SSF54782">
    <property type="entry name" value="Porphobilinogen deaminase (hydroxymethylbilane synthase), C-terminal domain"/>
    <property type="match status" value="1"/>
</dbReference>
<dbReference type="InterPro" id="IPR022418">
    <property type="entry name" value="Porphobilinogen_deaminase_C"/>
</dbReference>
<evidence type="ECO:0000256" key="1">
    <source>
        <dbReference type="ARBA" id="ARBA00002869"/>
    </source>
</evidence>